<evidence type="ECO:0000256" key="3">
    <source>
        <dbReference type="PROSITE-ProRule" id="PRU00121"/>
    </source>
</evidence>
<dbReference type="Gene3D" id="2.40.20.10">
    <property type="entry name" value="Plasminogen Kringle 4"/>
    <property type="match status" value="4"/>
</dbReference>
<dbReference type="Proteomes" id="UP000677054">
    <property type="component" value="Unassembled WGS sequence"/>
</dbReference>
<accession>A0A7R9FQ50</accession>
<gene>
    <name evidence="5" type="ORF">DSTB1V02_LOCUS10415</name>
</gene>
<evidence type="ECO:0000313" key="6">
    <source>
        <dbReference type="Proteomes" id="UP000677054"/>
    </source>
</evidence>
<evidence type="ECO:0000256" key="2">
    <source>
        <dbReference type="ARBA" id="ARBA00023157"/>
    </source>
</evidence>
<dbReference type="AlphaFoldDB" id="A0A7R9FQ50"/>
<proteinExistence type="predicted"/>
<feature type="domain" description="Kringle" evidence="4">
    <location>
        <begin position="209"/>
        <end position="292"/>
    </location>
</feature>
<dbReference type="PROSITE" id="PS50070">
    <property type="entry name" value="KRINGLE_2"/>
    <property type="match status" value="4"/>
</dbReference>
<feature type="domain" description="Kringle" evidence="4">
    <location>
        <begin position="323"/>
        <end position="402"/>
    </location>
</feature>
<protein>
    <recommendedName>
        <fullName evidence="4">Kringle domain-containing protein</fullName>
    </recommendedName>
</protein>
<dbReference type="SUPFAM" id="SSF57440">
    <property type="entry name" value="Kringle-like"/>
    <property type="match status" value="4"/>
</dbReference>
<keyword evidence="6" id="KW-1185">Reference proteome</keyword>
<dbReference type="EMBL" id="CAJPEV010002981">
    <property type="protein sequence ID" value="CAG0898592.1"/>
    <property type="molecule type" value="Genomic_DNA"/>
</dbReference>
<dbReference type="InterPro" id="IPR013806">
    <property type="entry name" value="Kringle-like"/>
</dbReference>
<dbReference type="Pfam" id="PF00051">
    <property type="entry name" value="Kringle"/>
    <property type="match status" value="4"/>
</dbReference>
<keyword evidence="1 3" id="KW-0420">Kringle</keyword>
<dbReference type="PANTHER" id="PTHR24261:SF7">
    <property type="entry name" value="KRINGLE DOMAIN-CONTAINING PROTEIN"/>
    <property type="match status" value="1"/>
</dbReference>
<evidence type="ECO:0000256" key="1">
    <source>
        <dbReference type="ARBA" id="ARBA00022572"/>
    </source>
</evidence>
<evidence type="ECO:0000259" key="4">
    <source>
        <dbReference type="PROSITE" id="PS50070"/>
    </source>
</evidence>
<sequence length="431" mass="50159">MTGKTLYKYPECQLTKKGREYIGKVSQTESGRECLRWDTQPYGTPDDFLKFLPYSLHFYNLDTWSHKNYCRNPSGRERPWCFVKNEDVQWEYCDIPMCTDTECKITQQGGEYFGRKNVSHSGYACEPWWENTTMTIPEMETFFIPTFPDYKETEKVHSFCRNPNGNGAPWCLIKENPGYEFCDIPFCEIQEIQVGPEGNEYPECRLTEKGKEYVGTKDVTETGKPCLDWESQPYGMPWDFFNQEMGYSDHFIYGDPGIHKNYCRNPSLQRERPWCFVSDPDIKWEYCDIPFCHNLGASLNSIVMKLAASLLERKPSKCKLTRSGSEYVGRQNTTISGFPCQHWLAQFPNGHVSIDFLSKFPDEIDGNHNFCRNSADNAHGPWCFLRKSPNRQDWEYCDVPFCPRKEGERCDIRVSGVCISGSFFVFLNIFG</sequence>
<dbReference type="EMBL" id="LR902498">
    <property type="protein sequence ID" value="CAD7250645.1"/>
    <property type="molecule type" value="Genomic_DNA"/>
</dbReference>
<dbReference type="InterPro" id="IPR018056">
    <property type="entry name" value="Kringle_CS"/>
</dbReference>
<organism evidence="5">
    <name type="scientific">Darwinula stevensoni</name>
    <dbReference type="NCBI Taxonomy" id="69355"/>
    <lineage>
        <taxon>Eukaryota</taxon>
        <taxon>Metazoa</taxon>
        <taxon>Ecdysozoa</taxon>
        <taxon>Arthropoda</taxon>
        <taxon>Crustacea</taxon>
        <taxon>Oligostraca</taxon>
        <taxon>Ostracoda</taxon>
        <taxon>Podocopa</taxon>
        <taxon>Podocopida</taxon>
        <taxon>Darwinulocopina</taxon>
        <taxon>Darwinuloidea</taxon>
        <taxon>Darwinulidae</taxon>
        <taxon>Darwinula</taxon>
    </lineage>
</organism>
<reference evidence="5" key="1">
    <citation type="submission" date="2020-11" db="EMBL/GenBank/DDBJ databases">
        <authorList>
            <person name="Tran Van P."/>
        </authorList>
    </citation>
    <scope>NUCLEOTIDE SEQUENCE</scope>
</reference>
<dbReference type="SMART" id="SM00130">
    <property type="entry name" value="KR"/>
    <property type="match status" value="4"/>
</dbReference>
<dbReference type="OrthoDB" id="1915767at2759"/>
<dbReference type="PANTHER" id="PTHR24261">
    <property type="entry name" value="PLASMINOGEN-RELATED"/>
    <property type="match status" value="1"/>
</dbReference>
<dbReference type="PROSITE" id="PS00021">
    <property type="entry name" value="KRINGLE_1"/>
    <property type="match status" value="4"/>
</dbReference>
<keyword evidence="2 3" id="KW-1015">Disulfide bond</keyword>
<dbReference type="PRINTS" id="PR00018">
    <property type="entry name" value="KRINGLE"/>
</dbReference>
<feature type="disulfide bond" evidence="3">
    <location>
        <begin position="70"/>
        <end position="93"/>
    </location>
</feature>
<dbReference type="CDD" id="cd00108">
    <property type="entry name" value="KR"/>
    <property type="match status" value="3"/>
</dbReference>
<feature type="domain" description="Kringle" evidence="4">
    <location>
        <begin position="17"/>
        <end position="98"/>
    </location>
</feature>
<dbReference type="InterPro" id="IPR050759">
    <property type="entry name" value="Serine_protease_kringle"/>
</dbReference>
<feature type="domain" description="Kringle" evidence="4">
    <location>
        <begin position="108"/>
        <end position="187"/>
    </location>
</feature>
<name>A0A7R9FQ50_9CRUS</name>
<dbReference type="InterPro" id="IPR000001">
    <property type="entry name" value="Kringle"/>
</dbReference>
<dbReference type="InterPro" id="IPR038178">
    <property type="entry name" value="Kringle_sf"/>
</dbReference>
<evidence type="ECO:0000313" key="5">
    <source>
        <dbReference type="EMBL" id="CAD7250645.1"/>
    </source>
</evidence>
<comment type="caution">
    <text evidence="3">Lacks conserved residue(s) required for the propagation of feature annotation.</text>
</comment>